<comment type="subcellular location">
    <subcellularLocation>
        <location evidence="1">Cell membrane</location>
        <topology evidence="1">Multi-pass membrane protein</topology>
    </subcellularLocation>
</comment>
<feature type="domain" description="ABC transmembrane type-1" evidence="10">
    <location>
        <begin position="36"/>
        <end position="331"/>
    </location>
</feature>
<keyword evidence="7 8" id="KW-0472">Membrane</keyword>
<evidence type="ECO:0000259" key="10">
    <source>
        <dbReference type="PROSITE" id="PS50929"/>
    </source>
</evidence>
<dbReference type="CDD" id="cd03253">
    <property type="entry name" value="ABCC_ATM1_transporter"/>
    <property type="match status" value="1"/>
</dbReference>
<feature type="transmembrane region" description="Helical" evidence="8">
    <location>
        <begin position="271"/>
        <end position="291"/>
    </location>
</feature>
<dbReference type="SMART" id="SM00382">
    <property type="entry name" value="AAA"/>
    <property type="match status" value="1"/>
</dbReference>
<evidence type="ECO:0000259" key="9">
    <source>
        <dbReference type="PROSITE" id="PS50893"/>
    </source>
</evidence>
<dbReference type="PROSITE" id="PS50893">
    <property type="entry name" value="ABC_TRANSPORTER_2"/>
    <property type="match status" value="1"/>
</dbReference>
<dbReference type="InterPro" id="IPR039421">
    <property type="entry name" value="Type_1_exporter"/>
</dbReference>
<dbReference type="Pfam" id="PF00664">
    <property type="entry name" value="ABC_membrane"/>
    <property type="match status" value="1"/>
</dbReference>
<evidence type="ECO:0000256" key="5">
    <source>
        <dbReference type="ARBA" id="ARBA00022840"/>
    </source>
</evidence>
<dbReference type="InterPro" id="IPR003593">
    <property type="entry name" value="AAA+_ATPase"/>
</dbReference>
<dbReference type="EMBL" id="CP051775">
    <property type="protein sequence ID" value="QJE74946.1"/>
    <property type="molecule type" value="Genomic_DNA"/>
</dbReference>
<feature type="transmembrane region" description="Helical" evidence="8">
    <location>
        <begin position="158"/>
        <end position="180"/>
    </location>
</feature>
<evidence type="ECO:0000313" key="12">
    <source>
        <dbReference type="Proteomes" id="UP000501891"/>
    </source>
</evidence>
<dbReference type="Gene3D" id="1.20.1560.10">
    <property type="entry name" value="ABC transporter type 1, transmembrane domain"/>
    <property type="match status" value="1"/>
</dbReference>
<dbReference type="KEGG" id="acru:HHL28_16790"/>
<dbReference type="PROSITE" id="PS00211">
    <property type="entry name" value="ABC_TRANSPORTER_1"/>
    <property type="match status" value="1"/>
</dbReference>
<dbReference type="Pfam" id="PF00005">
    <property type="entry name" value="ABC_tran"/>
    <property type="match status" value="1"/>
</dbReference>
<keyword evidence="4" id="KW-0547">Nucleotide-binding</keyword>
<evidence type="ECO:0000256" key="8">
    <source>
        <dbReference type="SAM" id="Phobius"/>
    </source>
</evidence>
<dbReference type="AlphaFoldDB" id="A0A858RDE9"/>
<keyword evidence="12" id="KW-1185">Reference proteome</keyword>
<keyword evidence="6 8" id="KW-1133">Transmembrane helix</keyword>
<protein>
    <submittedName>
        <fullName evidence="11">ABC transporter ATP-binding protein/permease</fullName>
    </submittedName>
</protein>
<dbReference type="PANTHER" id="PTHR24221">
    <property type="entry name" value="ATP-BINDING CASSETTE SUB-FAMILY B"/>
    <property type="match status" value="1"/>
</dbReference>
<accession>A0A858RDE9</accession>
<evidence type="ECO:0000256" key="6">
    <source>
        <dbReference type="ARBA" id="ARBA00022989"/>
    </source>
</evidence>
<evidence type="ECO:0000256" key="7">
    <source>
        <dbReference type="ARBA" id="ARBA00023136"/>
    </source>
</evidence>
<dbReference type="SUPFAM" id="SSF52540">
    <property type="entry name" value="P-loop containing nucleoside triphosphate hydrolases"/>
    <property type="match status" value="1"/>
</dbReference>
<feature type="transmembrane region" description="Helical" evidence="8">
    <location>
        <begin position="76"/>
        <end position="94"/>
    </location>
</feature>
<dbReference type="GO" id="GO:0006879">
    <property type="term" value="P:intracellular iron ion homeostasis"/>
    <property type="evidence" value="ECO:0007669"/>
    <property type="project" value="TreeGrafter"/>
</dbReference>
<dbReference type="CDD" id="cd18582">
    <property type="entry name" value="ABC_6TM_ATM1_ABCB7"/>
    <property type="match status" value="1"/>
</dbReference>
<organism evidence="11 12">
    <name type="scientific">Aerophototrophica crusticola</name>
    <dbReference type="NCBI Taxonomy" id="1709002"/>
    <lineage>
        <taxon>Bacteria</taxon>
        <taxon>Pseudomonadati</taxon>
        <taxon>Pseudomonadota</taxon>
        <taxon>Alphaproteobacteria</taxon>
        <taxon>Rhodospirillales</taxon>
        <taxon>Rhodospirillaceae</taxon>
        <taxon>Aerophototrophica</taxon>
    </lineage>
</organism>
<dbReference type="PANTHER" id="PTHR24221:SF402">
    <property type="entry name" value="IRON-SULFUR CLUSTERS TRANSPORTER ABCB7, MITOCHONDRIAL"/>
    <property type="match status" value="1"/>
</dbReference>
<name>A0A858RDE9_9PROT</name>
<dbReference type="SUPFAM" id="SSF90123">
    <property type="entry name" value="ABC transporter transmembrane region"/>
    <property type="match status" value="1"/>
</dbReference>
<dbReference type="InterPro" id="IPR027417">
    <property type="entry name" value="P-loop_NTPase"/>
</dbReference>
<sequence length="617" mass="67068">MTLPPGRERLGEAGAIRTLLPYLWPVGEWGIRARVVVALLFLAVAKGANVTVPILYKGAVDALSGDGPRDLAASAAANPAIAIPLGFILAYGLARVATLAFGELRDAVFERVSQRAMRQAALNVFQHLHSLSLRFHLERQTGGLSRVIERGTKAIDSLLGTLLFNVLPTLLEILLVTVILWKMFDWRFAVVTFATVAGYIAYTITVTNWRTRIRRAMLDADTKANARAIDTLLNYETVKYFGNERFEAERYDKALRVYEDAAVRTQSSLSLLNVGQGFIIATGVVAVMWMAAAGIANGSMTIGDFVAVNTYLLQLYQPLNIFGFVYRGIKESLNDMEKMFDLLNVEREVQDKPGAQPLHAAGGEVRFEDVRFAYDARRPILQGISFTIPAGKTVAVVGPTGAGKSTLSRLLYRFYDATGGRILVDGQDVRDVTQSSLRAAIGIVPQDTVLFNDTIRYNIAYGRPGATQGELDRVVSAAQIRNFIASLPDGWDTMVGERGLKLSGGEKQRVAIARTLLKDPPILILDEATSALDTHTEREIQAALRDASRGRTTLVIAHRLSTVVDADEIIVLEAGRIVERGAHAALLAMGGAYAALWAKQQDVNGNGAKAAETVAAD</sequence>
<dbReference type="InterPro" id="IPR003439">
    <property type="entry name" value="ABC_transporter-like_ATP-bd"/>
</dbReference>
<keyword evidence="2" id="KW-0813">Transport</keyword>
<dbReference type="GO" id="GO:0005524">
    <property type="term" value="F:ATP binding"/>
    <property type="evidence" value="ECO:0007669"/>
    <property type="project" value="UniProtKB-KW"/>
</dbReference>
<feature type="domain" description="ABC transporter" evidence="9">
    <location>
        <begin position="365"/>
        <end position="599"/>
    </location>
</feature>
<dbReference type="Proteomes" id="UP000501891">
    <property type="component" value="Chromosome"/>
</dbReference>
<dbReference type="InterPro" id="IPR011527">
    <property type="entry name" value="ABC1_TM_dom"/>
</dbReference>
<dbReference type="PROSITE" id="PS50929">
    <property type="entry name" value="ABC_TM1F"/>
    <property type="match status" value="1"/>
</dbReference>
<dbReference type="GO" id="GO:0005886">
    <property type="term" value="C:plasma membrane"/>
    <property type="evidence" value="ECO:0007669"/>
    <property type="project" value="UniProtKB-SubCell"/>
</dbReference>
<dbReference type="GO" id="GO:0140359">
    <property type="term" value="F:ABC-type transporter activity"/>
    <property type="evidence" value="ECO:0007669"/>
    <property type="project" value="InterPro"/>
</dbReference>
<dbReference type="InterPro" id="IPR017871">
    <property type="entry name" value="ABC_transporter-like_CS"/>
</dbReference>
<evidence type="ECO:0000313" key="11">
    <source>
        <dbReference type="EMBL" id="QJE74946.1"/>
    </source>
</evidence>
<dbReference type="GO" id="GO:0016887">
    <property type="term" value="F:ATP hydrolysis activity"/>
    <property type="evidence" value="ECO:0007669"/>
    <property type="project" value="InterPro"/>
</dbReference>
<dbReference type="FunFam" id="3.40.50.300:FF:000186">
    <property type="entry name" value="ATP-binding cassette sub-family B member 7, mitochondrial"/>
    <property type="match status" value="1"/>
</dbReference>
<evidence type="ECO:0000256" key="2">
    <source>
        <dbReference type="ARBA" id="ARBA00022448"/>
    </source>
</evidence>
<evidence type="ECO:0000256" key="4">
    <source>
        <dbReference type="ARBA" id="ARBA00022741"/>
    </source>
</evidence>
<evidence type="ECO:0000256" key="1">
    <source>
        <dbReference type="ARBA" id="ARBA00004651"/>
    </source>
</evidence>
<proteinExistence type="predicted"/>
<feature type="transmembrane region" description="Helical" evidence="8">
    <location>
        <begin position="186"/>
        <end position="207"/>
    </location>
</feature>
<gene>
    <name evidence="11" type="ORF">HHL28_16790</name>
</gene>
<dbReference type="InterPro" id="IPR036640">
    <property type="entry name" value="ABC1_TM_sf"/>
</dbReference>
<keyword evidence="3 8" id="KW-0812">Transmembrane</keyword>
<dbReference type="Gene3D" id="3.40.50.300">
    <property type="entry name" value="P-loop containing nucleotide triphosphate hydrolases"/>
    <property type="match status" value="1"/>
</dbReference>
<evidence type="ECO:0000256" key="3">
    <source>
        <dbReference type="ARBA" id="ARBA00022692"/>
    </source>
</evidence>
<keyword evidence="5 11" id="KW-0067">ATP-binding</keyword>
<feature type="transmembrane region" description="Helical" evidence="8">
    <location>
        <begin position="35"/>
        <end position="56"/>
    </location>
</feature>
<reference evidence="11" key="1">
    <citation type="submission" date="2020-04" db="EMBL/GenBank/DDBJ databases">
        <title>A desert anoxygenic phototrophic bacterium fixes CO2 using RubisCO under aerobic conditions.</title>
        <authorList>
            <person name="Tang K."/>
        </authorList>
    </citation>
    <scope>NUCLEOTIDE SEQUENCE [LARGE SCALE GENOMIC DNA]</scope>
    <source>
        <strain evidence="11">MIMtkB3</strain>
    </source>
</reference>